<reference evidence="1" key="1">
    <citation type="submission" date="2021-05" db="EMBL/GenBank/DDBJ databases">
        <authorList>
            <person name="Alioto T."/>
            <person name="Alioto T."/>
            <person name="Gomez Garrido J."/>
        </authorList>
    </citation>
    <scope>NUCLEOTIDE SEQUENCE</scope>
</reference>
<name>A0A8D9EAK0_9HEMI</name>
<proteinExistence type="predicted"/>
<dbReference type="AlphaFoldDB" id="A0A8D9EAK0"/>
<sequence length="111" mass="13369">MKCILNFSLSKSYEGACNGKKGFWKKKKDFREYKKERKMSLHKIYEPNKHTQPSQSNLILELCVLYNKFVFHIHTPYTHITHSVFHIHTPYTHKIYTLSHNIHKPHRVLTF</sequence>
<evidence type="ECO:0000313" key="1">
    <source>
        <dbReference type="EMBL" id="CAG6745439.1"/>
    </source>
</evidence>
<protein>
    <submittedName>
        <fullName evidence="1">Uncharacterized protein</fullName>
    </submittedName>
</protein>
<accession>A0A8D9EAK0</accession>
<dbReference type="EMBL" id="HBUF01495312">
    <property type="protein sequence ID" value="CAG6745439.1"/>
    <property type="molecule type" value="Transcribed_RNA"/>
</dbReference>
<organism evidence="1">
    <name type="scientific">Cacopsylla melanoneura</name>
    <dbReference type="NCBI Taxonomy" id="428564"/>
    <lineage>
        <taxon>Eukaryota</taxon>
        <taxon>Metazoa</taxon>
        <taxon>Ecdysozoa</taxon>
        <taxon>Arthropoda</taxon>
        <taxon>Hexapoda</taxon>
        <taxon>Insecta</taxon>
        <taxon>Pterygota</taxon>
        <taxon>Neoptera</taxon>
        <taxon>Paraneoptera</taxon>
        <taxon>Hemiptera</taxon>
        <taxon>Sternorrhyncha</taxon>
        <taxon>Psylloidea</taxon>
        <taxon>Psyllidae</taxon>
        <taxon>Psyllinae</taxon>
        <taxon>Cacopsylla</taxon>
    </lineage>
</organism>